<organism evidence="1 2">
    <name type="scientific">Rhodospira trueperi</name>
    <dbReference type="NCBI Taxonomy" id="69960"/>
    <lineage>
        <taxon>Bacteria</taxon>
        <taxon>Pseudomonadati</taxon>
        <taxon>Pseudomonadota</taxon>
        <taxon>Alphaproteobacteria</taxon>
        <taxon>Rhodospirillales</taxon>
        <taxon>Rhodospirillaceae</taxon>
        <taxon>Rhodospira</taxon>
    </lineage>
</organism>
<evidence type="ECO:0000313" key="2">
    <source>
        <dbReference type="Proteomes" id="UP000199412"/>
    </source>
</evidence>
<gene>
    <name evidence="1" type="ORF">SAMN05421720_109121</name>
</gene>
<dbReference type="OrthoDB" id="8194459at2"/>
<keyword evidence="2" id="KW-1185">Reference proteome</keyword>
<proteinExistence type="predicted"/>
<dbReference type="STRING" id="69960.SAMN05421720_109121"/>
<dbReference type="Proteomes" id="UP000199412">
    <property type="component" value="Unassembled WGS sequence"/>
</dbReference>
<name>A0A1G7EM40_9PROT</name>
<reference evidence="1 2" key="1">
    <citation type="submission" date="2016-10" db="EMBL/GenBank/DDBJ databases">
        <authorList>
            <person name="de Groot N.N."/>
        </authorList>
    </citation>
    <scope>NUCLEOTIDE SEQUENCE [LARGE SCALE GENOMIC DNA]</scope>
    <source>
        <strain evidence="1 2">ATCC 700224</strain>
    </source>
</reference>
<protein>
    <submittedName>
        <fullName evidence="1">Uncharacterized protein</fullName>
    </submittedName>
</protein>
<dbReference type="RefSeq" id="WP_092786876.1">
    <property type="nucleotide sequence ID" value="NZ_FNAP01000009.1"/>
</dbReference>
<dbReference type="EMBL" id="FNAP01000009">
    <property type="protein sequence ID" value="SDE64465.1"/>
    <property type="molecule type" value="Genomic_DNA"/>
</dbReference>
<dbReference type="AlphaFoldDB" id="A0A1G7EM40"/>
<evidence type="ECO:0000313" key="1">
    <source>
        <dbReference type="EMBL" id="SDE64465.1"/>
    </source>
</evidence>
<sequence>MAASQLGGQQLGNPKNAFGAENRNRLIEEYFDRQSVSELRTHEAWKHVYRLLLWPDPTTGLAHCYESDKCQPGKNWYSRSLAFHSWLSAALGSTPLELPNEIDWLFRRAASDLAADVERRTPRLLEAAKRQMAPYSHQKFPIAGEDPKVISIVTQALEQYISESISEESWRLLTLNLRQYYSLENKRKNLVGEGFEDVLAHVARRTCENPALNVDARQVLHDLPGFNRQRRGEKPNKVDLVVMGRKTRTLVTAKWSIRADREKQFTTDFDDYVAAESDGRPFQYVLITNEFDPARLMRACEKLVSNNYLFNNVIHINTDALVATYGNAPEASAARVVKHISNGRLVSLSRWLQSL</sequence>
<accession>A0A1G7EM40</accession>